<evidence type="ECO:0000256" key="13">
    <source>
        <dbReference type="ARBA" id="ARBA00048321"/>
    </source>
</evidence>
<keyword evidence="12 14" id="KW-0627">Porphyrin biosynthesis</keyword>
<dbReference type="InterPro" id="IPR058240">
    <property type="entry name" value="rSAM_sf"/>
</dbReference>
<feature type="binding site" evidence="15">
    <location>
        <position position="177"/>
    </location>
    <ligand>
        <name>S-adenosyl-L-methionine</name>
        <dbReference type="ChEBI" id="CHEBI:59789"/>
        <label>2</label>
    </ligand>
</feature>
<dbReference type="EMBL" id="CP014168">
    <property type="protein sequence ID" value="AOH85506.1"/>
    <property type="molecule type" value="Genomic_DNA"/>
</dbReference>
<feature type="binding site" evidence="15">
    <location>
        <begin position="62"/>
        <end position="64"/>
    </location>
    <ligand>
        <name>S-adenosyl-L-methionine</name>
        <dbReference type="ChEBI" id="CHEBI:59789"/>
        <label>2</label>
    </ligand>
</feature>
<dbReference type="SMART" id="SM00729">
    <property type="entry name" value="Elp3"/>
    <property type="match status" value="1"/>
</dbReference>
<feature type="binding site" evidence="15">
    <location>
        <position position="138"/>
    </location>
    <ligand>
        <name>S-adenosyl-L-methionine</name>
        <dbReference type="ChEBI" id="CHEBI:59789"/>
        <label>1</label>
    </ligand>
</feature>
<dbReference type="Gene3D" id="1.10.10.920">
    <property type="match status" value="1"/>
</dbReference>
<evidence type="ECO:0000256" key="6">
    <source>
        <dbReference type="ARBA" id="ARBA00022490"/>
    </source>
</evidence>
<evidence type="ECO:0000259" key="17">
    <source>
        <dbReference type="PROSITE" id="PS51918"/>
    </source>
</evidence>
<dbReference type="SFLD" id="SFLDS00029">
    <property type="entry name" value="Radical_SAM"/>
    <property type="match status" value="1"/>
</dbReference>
<keyword evidence="19" id="KW-1185">Reference proteome</keyword>
<feature type="binding site" evidence="15">
    <location>
        <position position="322"/>
    </location>
    <ligand>
        <name>S-adenosyl-L-methionine</name>
        <dbReference type="ChEBI" id="CHEBI:59789"/>
        <label>1</label>
    </ligand>
</feature>
<dbReference type="InterPro" id="IPR004558">
    <property type="entry name" value="Coprogen_oxidase_HemN"/>
</dbReference>
<dbReference type="PANTHER" id="PTHR13932">
    <property type="entry name" value="COPROPORPHYRINIGEN III OXIDASE"/>
    <property type="match status" value="1"/>
</dbReference>
<dbReference type="Proteomes" id="UP000094256">
    <property type="component" value="Chromosome"/>
</dbReference>
<dbReference type="GO" id="GO:0051539">
    <property type="term" value="F:4 iron, 4 sulfur cluster binding"/>
    <property type="evidence" value="ECO:0007669"/>
    <property type="project" value="UniProtKB-KW"/>
</dbReference>
<evidence type="ECO:0000256" key="9">
    <source>
        <dbReference type="ARBA" id="ARBA00023002"/>
    </source>
</evidence>
<reference evidence="18 19" key="1">
    <citation type="submission" date="2016-01" db="EMBL/GenBank/DDBJ databases">
        <title>Complete genome and mega plasmid sequence of Sphingomonas panacis DCY99 elicits systemic resistance in rice to Xanthomonas oryzae.</title>
        <authorList>
            <person name="Kim Y.J."/>
            <person name="Yang D.C."/>
            <person name="Sing P."/>
        </authorList>
    </citation>
    <scope>NUCLEOTIDE SEQUENCE [LARGE SCALE GENOMIC DNA]</scope>
    <source>
        <strain evidence="18 19">DCY99</strain>
    </source>
</reference>
<evidence type="ECO:0000256" key="1">
    <source>
        <dbReference type="ARBA" id="ARBA00004496"/>
    </source>
</evidence>
<evidence type="ECO:0000256" key="12">
    <source>
        <dbReference type="ARBA" id="ARBA00023244"/>
    </source>
</evidence>
<dbReference type="Pfam" id="PF04055">
    <property type="entry name" value="Radical_SAM"/>
    <property type="match status" value="1"/>
</dbReference>
<dbReference type="NCBIfam" id="TIGR00538">
    <property type="entry name" value="hemN"/>
    <property type="match status" value="1"/>
</dbReference>
<dbReference type="InterPro" id="IPR013785">
    <property type="entry name" value="Aldolase_TIM"/>
</dbReference>
<evidence type="ECO:0000256" key="15">
    <source>
        <dbReference type="PIRSR" id="PIRSR000167-1"/>
    </source>
</evidence>
<comment type="subunit">
    <text evidence="4">Monomer.</text>
</comment>
<keyword evidence="6 14" id="KW-0963">Cytoplasm</keyword>
<dbReference type="Gene3D" id="3.20.20.70">
    <property type="entry name" value="Aldolase class I"/>
    <property type="match status" value="1"/>
</dbReference>
<comment type="catalytic activity">
    <reaction evidence="13 14">
        <text>coproporphyrinogen III + 2 S-adenosyl-L-methionine = protoporphyrinogen IX + 2 5'-deoxyadenosine + 2 L-methionine + 2 CO2</text>
        <dbReference type="Rhea" id="RHEA:15425"/>
        <dbReference type="ChEBI" id="CHEBI:16526"/>
        <dbReference type="ChEBI" id="CHEBI:17319"/>
        <dbReference type="ChEBI" id="CHEBI:57307"/>
        <dbReference type="ChEBI" id="CHEBI:57309"/>
        <dbReference type="ChEBI" id="CHEBI:57844"/>
        <dbReference type="ChEBI" id="CHEBI:59789"/>
        <dbReference type="EC" id="1.3.98.3"/>
    </reaction>
</comment>
<dbReference type="KEGG" id="span:AWL63_17750"/>
<evidence type="ECO:0000256" key="14">
    <source>
        <dbReference type="PIRNR" id="PIRNR000167"/>
    </source>
</evidence>
<gene>
    <name evidence="18" type="ORF">AWL63_17750</name>
</gene>
<feature type="binding site" evidence="15">
    <location>
        <position position="202"/>
    </location>
    <ligand>
        <name>S-adenosyl-L-methionine</name>
        <dbReference type="ChEBI" id="CHEBI:59789"/>
        <label>2</label>
    </ligand>
</feature>
<proteinExistence type="inferred from homology"/>
<dbReference type="CDD" id="cd01335">
    <property type="entry name" value="Radical_SAM"/>
    <property type="match status" value="1"/>
</dbReference>
<feature type="binding site" evidence="16">
    <location>
        <position position="63"/>
    </location>
    <ligand>
        <name>[4Fe-4S] cluster</name>
        <dbReference type="ChEBI" id="CHEBI:49883"/>
        <note>4Fe-4S-S-AdoMet</note>
    </ligand>
</feature>
<organism evidence="18 19">
    <name type="scientific">Sphingomonas panacis</name>
    <dbReference type="NCBI Taxonomy" id="1560345"/>
    <lineage>
        <taxon>Bacteria</taxon>
        <taxon>Pseudomonadati</taxon>
        <taxon>Pseudomonadota</taxon>
        <taxon>Alphaproteobacteria</taxon>
        <taxon>Sphingomonadales</taxon>
        <taxon>Sphingomonadaceae</taxon>
        <taxon>Sphingomonas</taxon>
    </lineage>
</organism>
<feature type="binding site" evidence="15">
    <location>
        <position position="50"/>
    </location>
    <ligand>
        <name>S-adenosyl-L-methionine</name>
        <dbReference type="ChEBI" id="CHEBI:59789"/>
        <label>1</label>
    </ligand>
</feature>
<keyword evidence="5 14" id="KW-0004">4Fe-4S</keyword>
<evidence type="ECO:0000256" key="4">
    <source>
        <dbReference type="ARBA" id="ARBA00011245"/>
    </source>
</evidence>
<dbReference type="InterPro" id="IPR007197">
    <property type="entry name" value="rSAM"/>
</dbReference>
<dbReference type="SFLD" id="SFLDG01065">
    <property type="entry name" value="anaerobic_coproporphyrinogen-I"/>
    <property type="match status" value="1"/>
</dbReference>
<feature type="binding site" evidence="15">
    <location>
        <position position="236"/>
    </location>
    <ligand>
        <name>S-adenosyl-L-methionine</name>
        <dbReference type="ChEBI" id="CHEBI:59789"/>
        <label>2</label>
    </ligand>
</feature>
<comment type="subcellular location">
    <subcellularLocation>
        <location evidence="1 14">Cytoplasm</location>
    </subcellularLocation>
</comment>
<dbReference type="AlphaFoldDB" id="A0A1B3ZDL0"/>
<comment type="pathway">
    <text evidence="2 14">Porphyrin-containing compound metabolism; protoporphyrin-IX biosynthesis; protoporphyrinogen-IX from coproporphyrinogen-III (AdoMet route): step 1/1.</text>
</comment>
<evidence type="ECO:0000256" key="2">
    <source>
        <dbReference type="ARBA" id="ARBA00004785"/>
    </source>
</evidence>
<dbReference type="GO" id="GO:0005737">
    <property type="term" value="C:cytoplasm"/>
    <property type="evidence" value="ECO:0007669"/>
    <property type="project" value="UniProtKB-SubCell"/>
</dbReference>
<comment type="cofactor">
    <cofactor evidence="14 16">
        <name>[4Fe-4S] cluster</name>
        <dbReference type="ChEBI" id="CHEBI:49883"/>
    </cofactor>
    <text evidence="14 16">Binds 1 [4Fe-4S] cluster. The cluster is coordinated with 3 cysteines and an exchangeable S-adenosyl-L-methionine.</text>
</comment>
<dbReference type="GO" id="GO:0004109">
    <property type="term" value="F:coproporphyrinogen oxidase activity"/>
    <property type="evidence" value="ECO:0007669"/>
    <property type="project" value="InterPro"/>
</dbReference>
<protein>
    <recommendedName>
        <fullName evidence="14">Coproporphyrinogen-III oxidase</fullName>
        <ecNumber evidence="14">1.3.98.3</ecNumber>
    </recommendedName>
</protein>
<evidence type="ECO:0000256" key="5">
    <source>
        <dbReference type="ARBA" id="ARBA00022485"/>
    </source>
</evidence>
<dbReference type="GO" id="GO:0051989">
    <property type="term" value="F:coproporphyrinogen dehydrogenase activity"/>
    <property type="evidence" value="ECO:0007669"/>
    <property type="project" value="UniProtKB-EC"/>
</dbReference>
<keyword evidence="8 14" id="KW-0479">Metal-binding</keyword>
<feature type="binding site" evidence="15">
    <location>
        <position position="165"/>
    </location>
    <ligand>
        <name>S-adenosyl-L-methionine</name>
        <dbReference type="ChEBI" id="CHEBI:59789"/>
        <label>2</label>
    </ligand>
</feature>
<dbReference type="OrthoDB" id="9808022at2"/>
<dbReference type="RefSeq" id="WP_069206039.1">
    <property type="nucleotide sequence ID" value="NZ_CP014168.1"/>
</dbReference>
<evidence type="ECO:0000256" key="16">
    <source>
        <dbReference type="PIRSR" id="PIRSR000167-2"/>
    </source>
</evidence>
<evidence type="ECO:0000256" key="8">
    <source>
        <dbReference type="ARBA" id="ARBA00022723"/>
    </source>
</evidence>
<feature type="binding site" evidence="16">
    <location>
        <position position="56"/>
    </location>
    <ligand>
        <name>[4Fe-4S] cluster</name>
        <dbReference type="ChEBI" id="CHEBI:49883"/>
        <note>4Fe-4S-S-AdoMet</note>
    </ligand>
</feature>
<feature type="domain" description="Radical SAM core" evidence="17">
    <location>
        <begin position="41"/>
        <end position="263"/>
    </location>
</feature>
<evidence type="ECO:0000256" key="7">
    <source>
        <dbReference type="ARBA" id="ARBA00022691"/>
    </source>
</evidence>
<evidence type="ECO:0000313" key="19">
    <source>
        <dbReference type="Proteomes" id="UP000094256"/>
    </source>
</evidence>
<dbReference type="UniPathway" id="UPA00251">
    <property type="reaction ID" value="UER00323"/>
</dbReference>
<sequence>MRRYIPDLASRSVPRYTSYPTAAEFHDRVGVADQRAALDAVAPGTPVSLYVHIPYCHEICWYCGCNTGAIGRPERMAAYLAALGQEIDAVAARLRGRVVAVHFGGGSPNAVPAEDFIALTDLLRHRFDCAERLEIAAELDPRTLDRAYCDALAEAGVTRVSLGAQTFARHIQEKINRVQPYAMVARAVADLRAAGIAAVNLDLMYGLPGQTADDLTETLELALDLAPDRIAMFGYAHMPRLLPRQRMIDDALLPDAAARFGQSTLAHDVLTAAGYAAVGFDHFAKATDSLAVAAAEGRLRRNFQGFTDEPGEAIVGLGASSISQYAGLLVQNEKHVGRYRLRAANGGLAGARGIVRAADDRLRGDIIERLLCDGSVDLCDVARAHGACLGPLHGALGGLRELVAHDLVRVQGWRVTVRDEGRAYARLAAAAFDVYRQSDAQRFSRAV</sequence>
<evidence type="ECO:0000256" key="3">
    <source>
        <dbReference type="ARBA" id="ARBA00005493"/>
    </source>
</evidence>
<feature type="binding site" evidence="16">
    <location>
        <position position="60"/>
    </location>
    <ligand>
        <name>[4Fe-4S] cluster</name>
        <dbReference type="ChEBI" id="CHEBI:49883"/>
        <note>4Fe-4S-S-AdoMet</note>
    </ligand>
</feature>
<comment type="similarity">
    <text evidence="3 14">Belongs to the anaerobic coproporphyrinogen-III oxidase family.</text>
</comment>
<dbReference type="InterPro" id="IPR034505">
    <property type="entry name" value="Coproporphyrinogen-III_oxidase"/>
</dbReference>
<dbReference type="PIRSF" id="PIRSF000167">
    <property type="entry name" value="HemN"/>
    <property type="match status" value="1"/>
</dbReference>
<keyword evidence="9 14" id="KW-0560">Oxidoreductase</keyword>
<name>A0A1B3ZDL0_9SPHN</name>
<keyword evidence="7 14" id="KW-0949">S-adenosyl-L-methionine</keyword>
<dbReference type="GO" id="GO:0006782">
    <property type="term" value="P:protoporphyrinogen IX biosynthetic process"/>
    <property type="evidence" value="ECO:0007669"/>
    <property type="project" value="UniProtKB-UniPathway"/>
</dbReference>
<dbReference type="GO" id="GO:0046872">
    <property type="term" value="F:metal ion binding"/>
    <property type="evidence" value="ECO:0007669"/>
    <property type="project" value="UniProtKB-KW"/>
</dbReference>
<dbReference type="SUPFAM" id="SSF102114">
    <property type="entry name" value="Radical SAM enzymes"/>
    <property type="match status" value="1"/>
</dbReference>
<feature type="binding site" evidence="15">
    <location>
        <position position="105"/>
    </location>
    <ligand>
        <name>S-adenosyl-L-methionine</name>
        <dbReference type="ChEBI" id="CHEBI:59789"/>
        <label>1</label>
    </ligand>
</feature>
<evidence type="ECO:0000313" key="18">
    <source>
        <dbReference type="EMBL" id="AOH85506.1"/>
    </source>
</evidence>
<accession>A0A1B3ZDL0</accession>
<dbReference type="PANTHER" id="PTHR13932:SF6">
    <property type="entry name" value="OXYGEN-INDEPENDENT COPROPORPHYRINOGEN III OXIDASE"/>
    <property type="match status" value="1"/>
</dbReference>
<keyword evidence="11 14" id="KW-0411">Iron-sulfur</keyword>
<dbReference type="PROSITE" id="PS51918">
    <property type="entry name" value="RADICAL_SAM"/>
    <property type="match status" value="1"/>
</dbReference>
<evidence type="ECO:0000256" key="11">
    <source>
        <dbReference type="ARBA" id="ARBA00023014"/>
    </source>
</evidence>
<dbReference type="STRING" id="1560345.AWL63_17750"/>
<keyword evidence="10 14" id="KW-0408">Iron</keyword>
<evidence type="ECO:0000256" key="10">
    <source>
        <dbReference type="ARBA" id="ARBA00023004"/>
    </source>
</evidence>
<dbReference type="InterPro" id="IPR006638">
    <property type="entry name" value="Elp3/MiaA/NifB-like_rSAM"/>
</dbReference>
<dbReference type="EC" id="1.3.98.3" evidence="14"/>